<dbReference type="InterPro" id="IPR013099">
    <property type="entry name" value="K_chnl_dom"/>
</dbReference>
<dbReference type="RefSeq" id="WP_055026378.1">
    <property type="nucleotide sequence ID" value="NZ_CANMJJ010000011.1"/>
</dbReference>
<evidence type="ECO:0000259" key="2">
    <source>
        <dbReference type="Pfam" id="PF07885"/>
    </source>
</evidence>
<feature type="transmembrane region" description="Helical" evidence="1">
    <location>
        <begin position="88"/>
        <end position="106"/>
    </location>
</feature>
<name>A0ABN4YIA2_9GAMM</name>
<dbReference type="Proteomes" id="UP000191820">
    <property type="component" value="Chromosome"/>
</dbReference>
<feature type="transmembrane region" description="Helical" evidence="1">
    <location>
        <begin position="118"/>
        <end position="141"/>
    </location>
</feature>
<protein>
    <submittedName>
        <fullName evidence="3">Potassium channel protein</fullName>
    </submittedName>
</protein>
<keyword evidence="1" id="KW-1133">Transmembrane helix</keyword>
<feature type="transmembrane region" description="Helical" evidence="1">
    <location>
        <begin position="65"/>
        <end position="82"/>
    </location>
</feature>
<dbReference type="EMBL" id="CP020472">
    <property type="protein sequence ID" value="ARD22959.1"/>
    <property type="molecule type" value="Genomic_DNA"/>
</dbReference>
<feature type="transmembrane region" description="Helical" evidence="1">
    <location>
        <begin position="34"/>
        <end position="53"/>
    </location>
</feature>
<dbReference type="SUPFAM" id="SSF81324">
    <property type="entry name" value="Voltage-gated potassium channels"/>
    <property type="match status" value="1"/>
</dbReference>
<feature type="transmembrane region" description="Helical" evidence="1">
    <location>
        <begin position="189"/>
        <end position="212"/>
    </location>
</feature>
<evidence type="ECO:0000313" key="3">
    <source>
        <dbReference type="EMBL" id="ARD22959.1"/>
    </source>
</evidence>
<gene>
    <name evidence="3" type="ORF">SJ2017_2672</name>
</gene>
<dbReference type="Gene3D" id="1.10.287.70">
    <property type="match status" value="1"/>
</dbReference>
<organism evidence="3 4">
    <name type="scientific">Shewanella japonica</name>
    <dbReference type="NCBI Taxonomy" id="93973"/>
    <lineage>
        <taxon>Bacteria</taxon>
        <taxon>Pseudomonadati</taxon>
        <taxon>Pseudomonadota</taxon>
        <taxon>Gammaproteobacteria</taxon>
        <taxon>Alteromonadales</taxon>
        <taxon>Shewanellaceae</taxon>
        <taxon>Shewanella</taxon>
    </lineage>
</organism>
<keyword evidence="3" id="KW-0813">Transport</keyword>
<dbReference type="Pfam" id="PF07885">
    <property type="entry name" value="Ion_trans_2"/>
    <property type="match status" value="1"/>
</dbReference>
<sequence>MNKHMSQEDNFIYLLGSLILVLLSAALVEQFFEAGQMIIVGTTVMSLSIAVIGLGENKRWIRSTFGLMITTLLFASIGSVFELLNLDIVGLLTILAFLVVATYRAAKQVLFSGKISTNQIIGSICIFLLLGLIWAFIYLLLIEIFGPAFNGIEVQKWTDNFSTAIYYSYITLTTVGYGEISPNMPIARFFAFSEAICGQFYMAIIVASLVGAKMSQTDS</sequence>
<dbReference type="GO" id="GO:0034220">
    <property type="term" value="P:monoatomic ion transmembrane transport"/>
    <property type="evidence" value="ECO:0007669"/>
    <property type="project" value="UniProtKB-KW"/>
</dbReference>
<keyword evidence="3" id="KW-0407">Ion channel</keyword>
<accession>A0ABN4YIA2</accession>
<feature type="transmembrane region" description="Helical" evidence="1">
    <location>
        <begin position="12"/>
        <end position="28"/>
    </location>
</feature>
<proteinExistence type="predicted"/>
<evidence type="ECO:0000256" key="1">
    <source>
        <dbReference type="SAM" id="Phobius"/>
    </source>
</evidence>
<reference evidence="3 4" key="1">
    <citation type="submission" date="2017-03" db="EMBL/GenBank/DDBJ databases">
        <title>Genome sequencing of Shewanella japonica KCTC 22435.</title>
        <authorList>
            <person name="Kim K.M."/>
        </authorList>
    </citation>
    <scope>NUCLEOTIDE SEQUENCE [LARGE SCALE GENOMIC DNA]</scope>
    <source>
        <strain evidence="3 4">KCTC 22435</strain>
    </source>
</reference>
<keyword evidence="1" id="KW-0472">Membrane</keyword>
<feature type="domain" description="Potassium channel" evidence="2">
    <location>
        <begin position="134"/>
        <end position="210"/>
    </location>
</feature>
<keyword evidence="3" id="KW-0406">Ion transport</keyword>
<keyword evidence="1" id="KW-0812">Transmembrane</keyword>
<evidence type="ECO:0000313" key="4">
    <source>
        <dbReference type="Proteomes" id="UP000191820"/>
    </source>
</evidence>
<keyword evidence="4" id="KW-1185">Reference proteome</keyword>